<dbReference type="InterPro" id="IPR007822">
    <property type="entry name" value="LANC-like"/>
</dbReference>
<evidence type="ECO:0000256" key="1">
    <source>
        <dbReference type="PIRSR" id="PIRSR607822-1"/>
    </source>
</evidence>
<keyword evidence="1" id="KW-0479">Metal-binding</keyword>
<dbReference type="SUPFAM" id="SSF158745">
    <property type="entry name" value="LanC-like"/>
    <property type="match status" value="1"/>
</dbReference>
<dbReference type="Gene3D" id="1.50.10.10">
    <property type="match status" value="1"/>
</dbReference>
<gene>
    <name evidence="3" type="ORF">LYNGBM3L_06890</name>
</gene>
<name>F4XJP5_9CYAN</name>
<dbReference type="SMART" id="SM01260">
    <property type="entry name" value="LANC_like"/>
    <property type="match status" value="1"/>
</dbReference>
<dbReference type="InterPro" id="IPR017146">
    <property type="entry name" value="Lanti_2_LanM"/>
</dbReference>
<dbReference type="Pfam" id="PF05147">
    <property type="entry name" value="LANC_like"/>
    <property type="match status" value="1"/>
</dbReference>
<evidence type="ECO:0000259" key="2">
    <source>
        <dbReference type="Pfam" id="PF13575"/>
    </source>
</evidence>
<accession>F4XJP5</accession>
<proteinExistence type="predicted"/>
<dbReference type="Proteomes" id="UP000003959">
    <property type="component" value="Unassembled WGS sequence"/>
</dbReference>
<feature type="binding site" evidence="1">
    <location>
        <position position="951"/>
    </location>
    <ligand>
        <name>Zn(2+)</name>
        <dbReference type="ChEBI" id="CHEBI:29105"/>
    </ligand>
</feature>
<dbReference type="eggNOG" id="COG4403">
    <property type="taxonomic scope" value="Bacteria"/>
</dbReference>
<dbReference type="EMBL" id="GL890823">
    <property type="protein sequence ID" value="EGJ35325.1"/>
    <property type="molecule type" value="Genomic_DNA"/>
</dbReference>
<sequence>MIIAINELSMEITAVELSQIATIATNAAFLSECLNCPFERDFNPHKLDQNLIEERLKTWCKLLGGEDRLKKRLQWNGWDLNTVRILLGTADVIDNPTLPPWAETLKELIESGAITLLGIEGEYKSPIDSQNPLPFEDFYLPFILVAQRKLYTGLSATRPLELLSREAWKALERSLLQKLVDLGAKTLLFEFYKFRESQPSYEKIDSQESQSKALYCALIQNLLQDGGLAFFQQYPVLARLIATTINLWVESTTEFIQRLQEDLSAIELIFSDRKSLGKVENVETAFSEPHNGGRSVSVLTFSSGVKVVYKPKDLGLDVAFNQLLDWCNQKDTSLPFQLTKILNRQGYGWVKFVEQQPCEDKAAVQRFYKRAGMLLSLLYVLGSSKSHKTNVIASREYPIIINVDTLMSPIEKSFSESENWFKYSVIKTGFLPSWEGNLASANTRDYSDIGGIYPQQINSSIEWKFINTDGMQLTPKTTIIPPRNNVVVLEEETVCPNDYLEEVVTGFEEMYRLLIKHRETLLTENSILSGLKSLNSRFILRPARAYSVICKHSLNPQYLRSGVDYSIGIDTLSRTYLTAEEKPEAWVTLPAEIKSLQQQDIPYFTVSCNKDTLDVGLDQPIKHFFKTSSYQQLISRLQSLDQQDLALQIKLIRGSFLARFAHLTKKNVAPQADSYQFLPLTPEQLQQEALSIGNRLIANAIINNDSCNWIAIEYMFNAKRYQLQALDDSLYQGRAGVSLFLAALAKLTGKSEFQKVALAALSPLRQSLQNTKTTGRLIQSGLGVAGLGGIIYSLVKISQFLQEPALLKDAQQAAKLISPQAIAGDQTLDILGGVAGAILGLLSLYQETGEPAILDTAIACGNRLLSKRSNTVPRAWKTICKIPLTGFSHGAAGNALALLRLYAATADTAYLEAAQEGIEYERSVFDQSARNWPDFRFLEKTNQISFMHTWCHGSVGIGLARLASLSILKIEENYADIEIALETTQNYSRPSRDIDHLCCGILGRTELFVVASQKLGNQNWLKTARKQAAWVVERSKEHGGYTFFFDFPNSLFNPSFFRGTAGVGYQLLRLASPELLPSVLIWE</sequence>
<keyword evidence="4" id="KW-1185">Reference proteome</keyword>
<dbReference type="CDD" id="cd04792">
    <property type="entry name" value="LanM-like"/>
    <property type="match status" value="1"/>
</dbReference>
<protein>
    <submittedName>
        <fullName evidence="3">Lantibiotic modifying enzyme</fullName>
    </submittedName>
</protein>
<reference evidence="4" key="1">
    <citation type="journal article" date="2011" name="Proc. Natl. Acad. Sci. U.S.A.">
        <title>Genomic insights into the physiology and ecology of the marine filamentous cyanobacterium Lyngbya majuscula.</title>
        <authorList>
            <person name="Jones A.C."/>
            <person name="Monroe E.A."/>
            <person name="Podell S."/>
            <person name="Hess W.R."/>
            <person name="Klages S."/>
            <person name="Esquenazi E."/>
            <person name="Niessen S."/>
            <person name="Hoover H."/>
            <person name="Rothmann M."/>
            <person name="Lasken R.S."/>
            <person name="Yates J.R.III."/>
            <person name="Reinhardt R."/>
            <person name="Kube M."/>
            <person name="Burkart M.D."/>
            <person name="Allen E.E."/>
            <person name="Dorrestein P.C."/>
            <person name="Gerwick W.H."/>
            <person name="Gerwick L."/>
        </authorList>
    </citation>
    <scope>NUCLEOTIDE SEQUENCE [LARGE SCALE GENOMIC DNA]</scope>
    <source>
        <strain evidence="4">3L</strain>
    </source>
</reference>
<dbReference type="Pfam" id="PF13575">
    <property type="entry name" value="DUF4135"/>
    <property type="match status" value="1"/>
</dbReference>
<dbReference type="HOGENOM" id="CLU_009398_0_0_3"/>
<dbReference type="GO" id="GO:0005886">
    <property type="term" value="C:plasma membrane"/>
    <property type="evidence" value="ECO:0007669"/>
    <property type="project" value="TreeGrafter"/>
</dbReference>
<dbReference type="InterPro" id="IPR012341">
    <property type="entry name" value="6hp_glycosidase-like_sf"/>
</dbReference>
<evidence type="ECO:0000313" key="4">
    <source>
        <dbReference type="Proteomes" id="UP000003959"/>
    </source>
</evidence>
<dbReference type="NCBIfam" id="TIGR03897">
    <property type="entry name" value="lanti_2_LanM"/>
    <property type="match status" value="1"/>
</dbReference>
<organism evidence="3 4">
    <name type="scientific">Moorena producens 3L</name>
    <dbReference type="NCBI Taxonomy" id="489825"/>
    <lineage>
        <taxon>Bacteria</taxon>
        <taxon>Bacillati</taxon>
        <taxon>Cyanobacteriota</taxon>
        <taxon>Cyanophyceae</taxon>
        <taxon>Coleofasciculales</taxon>
        <taxon>Coleofasciculaceae</taxon>
        <taxon>Moorena</taxon>
    </lineage>
</organism>
<dbReference type="RefSeq" id="WP_008178757.1">
    <property type="nucleotide sequence ID" value="NZ_GL890823.1"/>
</dbReference>
<dbReference type="InterPro" id="IPR025410">
    <property type="entry name" value="Lant_dehyd"/>
</dbReference>
<dbReference type="PIRSF" id="PIRSF037228">
    <property type="entry name" value="Lant_mod_RumM"/>
    <property type="match status" value="1"/>
</dbReference>
<dbReference type="GO" id="GO:0031179">
    <property type="term" value="P:peptide modification"/>
    <property type="evidence" value="ECO:0007669"/>
    <property type="project" value="InterPro"/>
</dbReference>
<evidence type="ECO:0000313" key="3">
    <source>
        <dbReference type="EMBL" id="EGJ35325.1"/>
    </source>
</evidence>
<dbReference type="AlphaFoldDB" id="F4XJP5"/>
<dbReference type="GO" id="GO:0046872">
    <property type="term" value="F:metal ion binding"/>
    <property type="evidence" value="ECO:0007669"/>
    <property type="project" value="UniProtKB-KW"/>
</dbReference>
<feature type="binding site" evidence="1">
    <location>
        <position position="998"/>
    </location>
    <ligand>
        <name>Zn(2+)</name>
        <dbReference type="ChEBI" id="CHEBI:29105"/>
    </ligand>
</feature>
<dbReference type="PANTHER" id="PTHR12736">
    <property type="entry name" value="LANC-LIKE PROTEIN"/>
    <property type="match status" value="1"/>
</dbReference>
<feature type="domain" description="Lantibiotic biosynthesis protein dehydration" evidence="2">
    <location>
        <begin position="234"/>
        <end position="606"/>
    </location>
</feature>
<dbReference type="PRINTS" id="PR01950">
    <property type="entry name" value="LANCSUPER"/>
</dbReference>
<dbReference type="PANTHER" id="PTHR12736:SF7">
    <property type="entry name" value="LANC-LIKE PROTEIN 3"/>
    <property type="match status" value="1"/>
</dbReference>
<dbReference type="GO" id="GO:0005975">
    <property type="term" value="P:carbohydrate metabolic process"/>
    <property type="evidence" value="ECO:0007669"/>
    <property type="project" value="InterPro"/>
</dbReference>
<keyword evidence="1" id="KW-0862">Zinc</keyword>